<evidence type="ECO:0000313" key="3">
    <source>
        <dbReference type="EMBL" id="KGE72642.1"/>
    </source>
</evidence>
<evidence type="ECO:0000259" key="2">
    <source>
        <dbReference type="SMART" id="SM00226"/>
    </source>
</evidence>
<dbReference type="Pfam" id="PF01451">
    <property type="entry name" value="LMWPc"/>
    <property type="match status" value="1"/>
</dbReference>
<dbReference type="STRING" id="1480694.DC28_06195"/>
<dbReference type="PANTHER" id="PTHR43428:SF1">
    <property type="entry name" value="ARSENATE REDUCTASE"/>
    <property type="match status" value="1"/>
</dbReference>
<evidence type="ECO:0000256" key="1">
    <source>
        <dbReference type="ARBA" id="ARBA00022849"/>
    </source>
</evidence>
<dbReference type="eggNOG" id="COG0394">
    <property type="taxonomic scope" value="Bacteria"/>
</dbReference>
<proteinExistence type="predicted"/>
<dbReference type="Gene3D" id="3.40.50.2300">
    <property type="match status" value="1"/>
</dbReference>
<organism evidence="3 4">
    <name type="scientific">Spirochaeta lutea</name>
    <dbReference type="NCBI Taxonomy" id="1480694"/>
    <lineage>
        <taxon>Bacteria</taxon>
        <taxon>Pseudomonadati</taxon>
        <taxon>Spirochaetota</taxon>
        <taxon>Spirochaetia</taxon>
        <taxon>Spirochaetales</taxon>
        <taxon>Spirochaetaceae</taxon>
        <taxon>Spirochaeta</taxon>
    </lineage>
</organism>
<dbReference type="SMART" id="SM00226">
    <property type="entry name" value="LMWPc"/>
    <property type="match status" value="1"/>
</dbReference>
<dbReference type="GO" id="GO:0046685">
    <property type="term" value="P:response to arsenic-containing substance"/>
    <property type="evidence" value="ECO:0007669"/>
    <property type="project" value="UniProtKB-KW"/>
</dbReference>
<reference evidence="3 4" key="1">
    <citation type="submission" date="2014-05" db="EMBL/GenBank/DDBJ databases">
        <title>De novo Genome Sequence of Spirocheata sp.</title>
        <authorList>
            <person name="Shivani Y."/>
            <person name="Subhash Y."/>
            <person name="Tushar L."/>
            <person name="Sasikala C."/>
            <person name="Ramana C.V."/>
        </authorList>
    </citation>
    <scope>NUCLEOTIDE SEQUENCE [LARGE SCALE GENOMIC DNA]</scope>
    <source>
        <strain evidence="3 4">JC230</strain>
    </source>
</reference>
<sequence>MLLVCVHNSARSQMAEEYFRSLGGDLFLPVSAGLTPGNLNPYVVQAMKEDGIDISKKPTRAVADIYRRGYTYDYVITVCSREAERGCPVFPGPVRRLNWPFPDPAAFTGTETQILNRVRELRDAIKERISRFVEEIRQGHEDVPCD</sequence>
<keyword evidence="4" id="KW-1185">Reference proteome</keyword>
<keyword evidence="1" id="KW-0059">Arsenical resistance</keyword>
<protein>
    <submittedName>
        <fullName evidence="3">Arsenate reductase</fullName>
    </submittedName>
</protein>
<dbReference type="AlphaFoldDB" id="A0A098R1Q3"/>
<name>A0A098R1Q3_9SPIO</name>
<dbReference type="InterPro" id="IPR023485">
    <property type="entry name" value="Ptyr_pPase"/>
</dbReference>
<dbReference type="SUPFAM" id="SSF52788">
    <property type="entry name" value="Phosphotyrosine protein phosphatases I"/>
    <property type="match status" value="1"/>
</dbReference>
<comment type="caution">
    <text evidence="3">The sequence shown here is derived from an EMBL/GenBank/DDBJ whole genome shotgun (WGS) entry which is preliminary data.</text>
</comment>
<dbReference type="InterPro" id="IPR036196">
    <property type="entry name" value="Ptyr_pPase_sf"/>
</dbReference>
<accession>A0A098R1Q3</accession>
<feature type="domain" description="Phosphotyrosine protein phosphatase I" evidence="2">
    <location>
        <begin position="2"/>
        <end position="135"/>
    </location>
</feature>
<gene>
    <name evidence="3" type="ORF">DC28_06195</name>
</gene>
<dbReference type="Proteomes" id="UP000029692">
    <property type="component" value="Unassembled WGS sequence"/>
</dbReference>
<dbReference type="CDD" id="cd16345">
    <property type="entry name" value="LMWP_ArsC"/>
    <property type="match status" value="1"/>
</dbReference>
<dbReference type="PANTHER" id="PTHR43428">
    <property type="entry name" value="ARSENATE REDUCTASE"/>
    <property type="match status" value="1"/>
</dbReference>
<dbReference type="EMBL" id="JNUP01000049">
    <property type="protein sequence ID" value="KGE72642.1"/>
    <property type="molecule type" value="Genomic_DNA"/>
</dbReference>
<evidence type="ECO:0000313" key="4">
    <source>
        <dbReference type="Proteomes" id="UP000029692"/>
    </source>
</evidence>